<sequence>MPFEAPPEVAQKLRELAQELDSD</sequence>
<dbReference type="EMBL" id="CADCUC010000606">
    <property type="protein sequence ID" value="CAA9359578.1"/>
    <property type="molecule type" value="Genomic_DNA"/>
</dbReference>
<reference evidence="2" key="1">
    <citation type="submission" date="2020-02" db="EMBL/GenBank/DDBJ databases">
        <authorList>
            <person name="Meier V. D."/>
        </authorList>
    </citation>
    <scope>NUCLEOTIDE SEQUENCE</scope>
    <source>
        <strain evidence="2">AVDCRST_MAG90</strain>
    </source>
</reference>
<accession>A0A6J4MHQ6</accession>
<proteinExistence type="predicted"/>
<evidence type="ECO:0000256" key="1">
    <source>
        <dbReference type="SAM" id="MobiDB-lite"/>
    </source>
</evidence>
<dbReference type="AlphaFoldDB" id="A0A6J4MHQ6"/>
<protein>
    <submittedName>
        <fullName evidence="2">Uncharacterized protein</fullName>
    </submittedName>
</protein>
<evidence type="ECO:0000313" key="2">
    <source>
        <dbReference type="EMBL" id="CAA9359578.1"/>
    </source>
</evidence>
<feature type="region of interest" description="Disordered" evidence="1">
    <location>
        <begin position="1"/>
        <end position="23"/>
    </location>
</feature>
<organism evidence="2">
    <name type="scientific">uncultured Microvirga sp</name>
    <dbReference type="NCBI Taxonomy" id="412392"/>
    <lineage>
        <taxon>Bacteria</taxon>
        <taxon>Pseudomonadati</taxon>
        <taxon>Pseudomonadota</taxon>
        <taxon>Alphaproteobacteria</taxon>
        <taxon>Hyphomicrobiales</taxon>
        <taxon>Methylobacteriaceae</taxon>
        <taxon>Microvirga</taxon>
        <taxon>environmental samples</taxon>
    </lineage>
</organism>
<gene>
    <name evidence="2" type="ORF">AVDCRST_MAG90-2916</name>
</gene>
<name>A0A6J4MHQ6_9HYPH</name>
<feature type="non-terminal residue" evidence="2">
    <location>
        <position position="23"/>
    </location>
</feature>